<feature type="domain" description="ATP-grasp" evidence="5">
    <location>
        <begin position="119"/>
        <end position="319"/>
    </location>
</feature>
<dbReference type="Gene3D" id="3.30.470.20">
    <property type="entry name" value="ATP-grasp fold, B domain"/>
    <property type="match status" value="1"/>
</dbReference>
<dbReference type="Proteomes" id="UP000619486">
    <property type="component" value="Unassembled WGS sequence"/>
</dbReference>
<keyword evidence="1" id="KW-0436">Ligase</keyword>
<evidence type="ECO:0000259" key="5">
    <source>
        <dbReference type="PROSITE" id="PS50975"/>
    </source>
</evidence>
<dbReference type="InterPro" id="IPR011761">
    <property type="entry name" value="ATP-grasp"/>
</dbReference>
<dbReference type="RefSeq" id="WP_028798214.1">
    <property type="nucleotide sequence ID" value="NZ_BMQQ01000001.1"/>
</dbReference>
<evidence type="ECO:0000313" key="6">
    <source>
        <dbReference type="EMBL" id="GGT14419.1"/>
    </source>
</evidence>
<dbReference type="AlphaFoldDB" id="A0A918GY60"/>
<dbReference type="NCBIfam" id="NF005543">
    <property type="entry name" value="PRK07206.1"/>
    <property type="match status" value="1"/>
</dbReference>
<dbReference type="GO" id="GO:0005524">
    <property type="term" value="F:ATP binding"/>
    <property type="evidence" value="ECO:0007669"/>
    <property type="project" value="UniProtKB-UniRule"/>
</dbReference>
<dbReference type="GO" id="GO:0046872">
    <property type="term" value="F:metal ion binding"/>
    <property type="evidence" value="ECO:0007669"/>
    <property type="project" value="InterPro"/>
</dbReference>
<evidence type="ECO:0000256" key="3">
    <source>
        <dbReference type="ARBA" id="ARBA00022840"/>
    </source>
</evidence>
<sequence>MTGTDPRICVVDGISTGLHLARELRARGFECAHVASGPGYRHVPGTEEGKELYAASFVLEDATDVERLVRDLRAWGPVHVTAGSEPGVELADRLCEELGTAAGNSAATTVWRRDKYAMHERLREVGLPHARQIRTAERDAAAAWLSAHGSYPVVVKPLDSSCSDGVQVCDSLGHALAAFDSLLGRRNLIGRVNDEILVQEYLSGTQYFVNTVSWDGEHYVSDIWRLERRPRPGGAFLFESMTLRPSDGEVETALRTYTVAALDALGFRHGAAHCEVMWTPDGPVLVEANARLMGASIDSATFTRALGHTQTGVLADAYADPAAFRAKLAAGPYILREHLAEASFLFSRTGRLSGFPGRRAIEELPSFHSFVGVPETGTPVTQTVDTLGTPGYAYFLHPDRSVVERDARTVQEWQRADTLFTISEEIAS</sequence>
<evidence type="ECO:0000256" key="2">
    <source>
        <dbReference type="ARBA" id="ARBA00022741"/>
    </source>
</evidence>
<name>A0A918GY60_9ACTN</name>
<dbReference type="EMBL" id="BMQQ01000001">
    <property type="protein sequence ID" value="GGT14419.1"/>
    <property type="molecule type" value="Genomic_DNA"/>
</dbReference>
<dbReference type="PANTHER" id="PTHR43585:SF2">
    <property type="entry name" value="ATP-GRASP ENZYME FSQD"/>
    <property type="match status" value="1"/>
</dbReference>
<evidence type="ECO:0000256" key="4">
    <source>
        <dbReference type="PROSITE-ProRule" id="PRU00409"/>
    </source>
</evidence>
<reference evidence="6" key="1">
    <citation type="journal article" date="2014" name="Int. J. Syst. Evol. Microbiol.">
        <title>Complete genome sequence of Corynebacterium casei LMG S-19264T (=DSM 44701T), isolated from a smear-ripened cheese.</title>
        <authorList>
            <consortium name="US DOE Joint Genome Institute (JGI-PGF)"/>
            <person name="Walter F."/>
            <person name="Albersmeier A."/>
            <person name="Kalinowski J."/>
            <person name="Ruckert C."/>
        </authorList>
    </citation>
    <scope>NUCLEOTIDE SEQUENCE</scope>
    <source>
        <strain evidence="6">JCM 3172</strain>
    </source>
</reference>
<protein>
    <recommendedName>
        <fullName evidence="5">ATP-grasp domain-containing protein</fullName>
    </recommendedName>
</protein>
<keyword evidence="3 4" id="KW-0067">ATP-binding</keyword>
<proteinExistence type="predicted"/>
<dbReference type="SUPFAM" id="SSF56059">
    <property type="entry name" value="Glutathione synthetase ATP-binding domain-like"/>
    <property type="match status" value="1"/>
</dbReference>
<evidence type="ECO:0000313" key="7">
    <source>
        <dbReference type="Proteomes" id="UP000619486"/>
    </source>
</evidence>
<dbReference type="PANTHER" id="PTHR43585">
    <property type="entry name" value="FUMIPYRROLE BIOSYNTHESIS PROTEIN C"/>
    <property type="match status" value="1"/>
</dbReference>
<evidence type="ECO:0000256" key="1">
    <source>
        <dbReference type="ARBA" id="ARBA00022598"/>
    </source>
</evidence>
<dbReference type="PROSITE" id="PS50975">
    <property type="entry name" value="ATP_GRASP"/>
    <property type="match status" value="1"/>
</dbReference>
<keyword evidence="7" id="KW-1185">Reference proteome</keyword>
<gene>
    <name evidence="6" type="ORF">GCM10014713_03890</name>
</gene>
<keyword evidence="2 4" id="KW-0547">Nucleotide-binding</keyword>
<dbReference type="InterPro" id="IPR052032">
    <property type="entry name" value="ATP-dep_AA_Ligase"/>
</dbReference>
<reference evidence="6" key="2">
    <citation type="submission" date="2020-09" db="EMBL/GenBank/DDBJ databases">
        <authorList>
            <person name="Sun Q."/>
            <person name="Ohkuma M."/>
        </authorList>
    </citation>
    <scope>NUCLEOTIDE SEQUENCE</scope>
    <source>
        <strain evidence="6">JCM 3172</strain>
    </source>
</reference>
<organism evidence="6 7">
    <name type="scientific">Streptomyces purpureus</name>
    <dbReference type="NCBI Taxonomy" id="1951"/>
    <lineage>
        <taxon>Bacteria</taxon>
        <taxon>Bacillati</taxon>
        <taxon>Actinomycetota</taxon>
        <taxon>Actinomycetes</taxon>
        <taxon>Kitasatosporales</taxon>
        <taxon>Streptomycetaceae</taxon>
        <taxon>Streptomyces</taxon>
    </lineage>
</organism>
<dbReference type="Pfam" id="PF13535">
    <property type="entry name" value="ATP-grasp_4"/>
    <property type="match status" value="1"/>
</dbReference>
<comment type="caution">
    <text evidence="6">The sequence shown here is derived from an EMBL/GenBank/DDBJ whole genome shotgun (WGS) entry which is preliminary data.</text>
</comment>
<dbReference type="GO" id="GO:0016874">
    <property type="term" value="F:ligase activity"/>
    <property type="evidence" value="ECO:0007669"/>
    <property type="project" value="UniProtKB-KW"/>
</dbReference>
<accession>A0A918GY60</accession>